<dbReference type="InterPro" id="IPR029060">
    <property type="entry name" value="PIN-like_dom_sf"/>
</dbReference>
<evidence type="ECO:0000259" key="2">
    <source>
        <dbReference type="Pfam" id="PF01850"/>
    </source>
</evidence>
<sequence>MIVADTNTIAYLYLPSDYSDYVEALLLKDPDWIAPVLWRSELRNILALYLRKALISMDDALEIQQQAEHLLEGNEYTVNSVDVLITANESGCSAYDSEFICLAKSQNCKLITADKKILNQFPDIAMSAREYVS</sequence>
<dbReference type="Proteomes" id="UP000196027">
    <property type="component" value="Chromosome"/>
</dbReference>
<dbReference type="OrthoDB" id="1494007at2"/>
<dbReference type="RefSeq" id="WP_087464151.1">
    <property type="nucleotide sequence ID" value="NZ_CP021425.1"/>
</dbReference>
<dbReference type="PANTHER" id="PTHR35901">
    <property type="entry name" value="RIBONUCLEASE VAPC3"/>
    <property type="match status" value="1"/>
</dbReference>
<dbReference type="Gene3D" id="3.40.50.1010">
    <property type="entry name" value="5'-nuclease"/>
    <property type="match status" value="1"/>
</dbReference>
<dbReference type="KEGG" id="ome:OLMES_5501"/>
<dbReference type="Pfam" id="PF01850">
    <property type="entry name" value="PIN"/>
    <property type="match status" value="1"/>
</dbReference>
<dbReference type="AlphaFoldDB" id="A0A1Y0IG70"/>
<proteinExistence type="predicted"/>
<dbReference type="InterPro" id="IPR002716">
    <property type="entry name" value="PIN_dom"/>
</dbReference>
<accession>A0A1Y0IG70</accession>
<keyword evidence="4" id="KW-1185">Reference proteome</keyword>
<dbReference type="InterPro" id="IPR044153">
    <property type="entry name" value="PIN_Pae0151-like"/>
</dbReference>
<protein>
    <submittedName>
        <fullName evidence="3">Nucleic acid-binding protein</fullName>
    </submittedName>
</protein>
<keyword evidence="1" id="KW-0460">Magnesium</keyword>
<dbReference type="CDD" id="cd09873">
    <property type="entry name" value="PIN_Pae0151-like"/>
    <property type="match status" value="1"/>
</dbReference>
<dbReference type="EMBL" id="CP021425">
    <property type="protein sequence ID" value="ARU59481.1"/>
    <property type="molecule type" value="Genomic_DNA"/>
</dbReference>
<dbReference type="SUPFAM" id="SSF88723">
    <property type="entry name" value="PIN domain-like"/>
    <property type="match status" value="1"/>
</dbReference>
<gene>
    <name evidence="3" type="ORF">OLMES_5501</name>
</gene>
<name>A0A1Y0IG70_9GAMM</name>
<evidence type="ECO:0000313" key="3">
    <source>
        <dbReference type="EMBL" id="ARU59481.1"/>
    </source>
</evidence>
<evidence type="ECO:0000313" key="4">
    <source>
        <dbReference type="Proteomes" id="UP000196027"/>
    </source>
</evidence>
<reference evidence="3 4" key="1">
    <citation type="submission" date="2017-05" db="EMBL/GenBank/DDBJ databases">
        <title>Genomic insights into alkan degradation activity of Oleiphilus messinensis.</title>
        <authorList>
            <person name="Kozyavkin S.A."/>
            <person name="Slesarev A.I."/>
            <person name="Golyshin P.N."/>
            <person name="Korzhenkov A."/>
            <person name="Golyshina O.N."/>
            <person name="Toshchakov S.V."/>
        </authorList>
    </citation>
    <scope>NUCLEOTIDE SEQUENCE [LARGE SCALE GENOMIC DNA]</scope>
    <source>
        <strain evidence="3 4">ME102</strain>
    </source>
</reference>
<dbReference type="InterPro" id="IPR051619">
    <property type="entry name" value="TypeII_TA_RNase_PINc/VapC"/>
</dbReference>
<organism evidence="3 4">
    <name type="scientific">Oleiphilus messinensis</name>
    <dbReference type="NCBI Taxonomy" id="141451"/>
    <lineage>
        <taxon>Bacteria</taxon>
        <taxon>Pseudomonadati</taxon>
        <taxon>Pseudomonadota</taxon>
        <taxon>Gammaproteobacteria</taxon>
        <taxon>Oceanospirillales</taxon>
        <taxon>Oleiphilaceae</taxon>
        <taxon>Oleiphilus</taxon>
    </lineage>
</organism>
<dbReference type="PANTHER" id="PTHR35901:SF1">
    <property type="entry name" value="EXONUCLEASE VAPC9"/>
    <property type="match status" value="1"/>
</dbReference>
<evidence type="ECO:0000256" key="1">
    <source>
        <dbReference type="ARBA" id="ARBA00022842"/>
    </source>
</evidence>
<feature type="domain" description="PIN" evidence="2">
    <location>
        <begin position="2"/>
        <end position="117"/>
    </location>
</feature>